<dbReference type="AlphaFoldDB" id="A0A9K3GGH6"/>
<feature type="compositionally biased region" description="Basic and acidic residues" evidence="1">
    <location>
        <begin position="218"/>
        <end position="228"/>
    </location>
</feature>
<dbReference type="Proteomes" id="UP000265618">
    <property type="component" value="Unassembled WGS sequence"/>
</dbReference>
<accession>A0A9K3GGH6</accession>
<evidence type="ECO:0000313" key="2">
    <source>
        <dbReference type="EMBL" id="GIQ81777.1"/>
    </source>
</evidence>
<protein>
    <submittedName>
        <fullName evidence="2">Uncharacterized protein</fullName>
    </submittedName>
</protein>
<evidence type="ECO:0000313" key="3">
    <source>
        <dbReference type="Proteomes" id="UP000265618"/>
    </source>
</evidence>
<keyword evidence="3" id="KW-1185">Reference proteome</keyword>
<feature type="compositionally biased region" description="Polar residues" evidence="1">
    <location>
        <begin position="292"/>
        <end position="306"/>
    </location>
</feature>
<feature type="compositionally biased region" description="Basic and acidic residues" evidence="1">
    <location>
        <begin position="278"/>
        <end position="289"/>
    </location>
</feature>
<proteinExistence type="predicted"/>
<dbReference type="SUPFAM" id="SSF49785">
    <property type="entry name" value="Galactose-binding domain-like"/>
    <property type="match status" value="1"/>
</dbReference>
<organism evidence="2 3">
    <name type="scientific">Kipferlia bialata</name>
    <dbReference type="NCBI Taxonomy" id="797122"/>
    <lineage>
        <taxon>Eukaryota</taxon>
        <taxon>Metamonada</taxon>
        <taxon>Carpediemonas-like organisms</taxon>
        <taxon>Kipferlia</taxon>
    </lineage>
</organism>
<dbReference type="OrthoDB" id="10253835at2759"/>
<reference evidence="2 3" key="1">
    <citation type="journal article" date="2018" name="PLoS ONE">
        <title>The draft genome of Kipferlia bialata reveals reductive genome evolution in fornicate parasites.</title>
        <authorList>
            <person name="Tanifuji G."/>
            <person name="Takabayashi S."/>
            <person name="Kume K."/>
            <person name="Takagi M."/>
            <person name="Nakayama T."/>
            <person name="Kamikawa R."/>
            <person name="Inagaki Y."/>
            <person name="Hashimoto T."/>
        </authorList>
    </citation>
    <scope>NUCLEOTIDE SEQUENCE [LARGE SCALE GENOMIC DNA]</scope>
    <source>
        <strain evidence="2">NY0173</strain>
    </source>
</reference>
<evidence type="ECO:0000256" key="1">
    <source>
        <dbReference type="SAM" id="MobiDB-lite"/>
    </source>
</evidence>
<dbReference type="InterPro" id="IPR008979">
    <property type="entry name" value="Galactose-bd-like_sf"/>
</dbReference>
<sequence length="312" mass="33888">MSPVLSTCYLVTTPCADRELPAWHRFTSATEPLPANVVIDMGQKISLIRLGIFLHGESNQNPARVRYEVSVEAPEDEGFEWVTLVDTPLPQTARYVRYTIVSNYGGSGDRDLHHTEVHGGKPYRCGVALSGGKNSLSGTGRGRRLTTCPQCFGTTEELAAHMPLHRFRCTHTQCSDRESFLTLAEEALFHMNQAHEHFCLTGTPDYPERLPGSPNEQGTERESQTEEALHIPEDSIAPLSNVSVIGGLAVSSGARSPVLPTDINIQEAIVRPVVGAPKVEDGTLPEREGVTAPSTGTPSDSESSLSKDWPSC</sequence>
<feature type="region of interest" description="Disordered" evidence="1">
    <location>
        <begin position="202"/>
        <end position="228"/>
    </location>
</feature>
<comment type="caution">
    <text evidence="2">The sequence shown here is derived from an EMBL/GenBank/DDBJ whole genome shotgun (WGS) entry which is preliminary data.</text>
</comment>
<feature type="region of interest" description="Disordered" evidence="1">
    <location>
        <begin position="274"/>
        <end position="312"/>
    </location>
</feature>
<name>A0A9K3GGH6_9EUKA</name>
<dbReference type="EMBL" id="BDIP01000490">
    <property type="protein sequence ID" value="GIQ81777.1"/>
    <property type="molecule type" value="Genomic_DNA"/>
</dbReference>
<dbReference type="Gene3D" id="2.60.120.260">
    <property type="entry name" value="Galactose-binding domain-like"/>
    <property type="match status" value="1"/>
</dbReference>
<gene>
    <name evidence="2" type="ORF">KIPB_002791</name>
</gene>